<accession>A0ABX1MEY0</accession>
<dbReference type="InterPro" id="IPR029001">
    <property type="entry name" value="ITPase-like_fam"/>
</dbReference>
<proteinExistence type="inferred from homology"/>
<keyword evidence="5" id="KW-1185">Reference proteome</keyword>
<dbReference type="InterPro" id="IPR003697">
    <property type="entry name" value="Maf-like"/>
</dbReference>
<feature type="active site" description="Proton acceptor" evidence="3">
    <location>
        <position position="71"/>
    </location>
</feature>
<dbReference type="PANTHER" id="PTHR43213">
    <property type="entry name" value="BIFUNCTIONAL DTTP/UTP PYROPHOSPHATASE/METHYLTRANSFERASE PROTEIN-RELATED"/>
    <property type="match status" value="1"/>
</dbReference>
<evidence type="ECO:0000256" key="3">
    <source>
        <dbReference type="HAMAP-Rule" id="MF_00528"/>
    </source>
</evidence>
<dbReference type="Pfam" id="PF02545">
    <property type="entry name" value="Maf"/>
    <property type="match status" value="1"/>
</dbReference>
<evidence type="ECO:0000256" key="2">
    <source>
        <dbReference type="ARBA" id="ARBA00022801"/>
    </source>
</evidence>
<name>A0ABX1MEY0_9CYAN</name>
<comment type="subcellular location">
    <subcellularLocation>
        <location evidence="3">Cytoplasm</location>
    </subcellularLocation>
</comment>
<dbReference type="Gene3D" id="3.90.950.10">
    <property type="match status" value="1"/>
</dbReference>
<keyword evidence="3" id="KW-0546">Nucleotide metabolism</keyword>
<dbReference type="RefSeq" id="WP_169268689.1">
    <property type="nucleotide sequence ID" value="NZ_QMEC01000228.1"/>
</dbReference>
<comment type="caution">
    <text evidence="3">Lacks conserved residue(s) required for the propagation of feature annotation.</text>
</comment>
<reference evidence="4 5" key="1">
    <citation type="submission" date="2018-06" db="EMBL/GenBank/DDBJ databases">
        <title>Comparative genomics of Brasilonema spp. strains.</title>
        <authorList>
            <person name="Alvarenga D.O."/>
            <person name="Fiore M.F."/>
            <person name="Varani A.M."/>
        </authorList>
    </citation>
    <scope>NUCLEOTIDE SEQUENCE [LARGE SCALE GENOMIC DNA]</scope>
    <source>
        <strain evidence="4 5">UFV-OR1</strain>
    </source>
</reference>
<sequence length="199" mass="21752">MGIPPFVLASASVARRRLLQIAGIEPLVCPSDFDESQVQTDDPAQLVQILAQRKAETVAPQFPSSLIMGCDSVLAVNREIHGKPANSEEARQRWQKMQGHFGDLYTGHALIDLCQNHTLVRCQVTRVYFAQLSSETISAYVATGEPLKCAGAFALEGRGGLFVDKIEGCHSNVIGLSLPLLRQMLADLGYSVTDFWYSS</sequence>
<comment type="cofactor">
    <cofactor evidence="1 3">
        <name>a divalent metal cation</name>
        <dbReference type="ChEBI" id="CHEBI:60240"/>
    </cofactor>
</comment>
<dbReference type="PIRSF" id="PIRSF006305">
    <property type="entry name" value="Maf"/>
    <property type="match status" value="1"/>
</dbReference>
<gene>
    <name evidence="4" type="ORF">DP115_32165</name>
</gene>
<protein>
    <recommendedName>
        <fullName evidence="3">Nucleoside triphosphate pyrophosphatase</fullName>
        <ecNumber evidence="3">3.6.1.9</ecNumber>
    </recommendedName>
    <alternativeName>
        <fullName evidence="3">Nucleotide pyrophosphatase</fullName>
        <shortName evidence="3">Nucleotide PPase</shortName>
    </alternativeName>
</protein>
<comment type="function">
    <text evidence="3">Nucleoside triphosphate pyrophosphatase. May have a dual role in cell division arrest and in preventing the incorporation of modified nucleotides into cellular nucleic acids.</text>
</comment>
<dbReference type="EC" id="3.6.1.9" evidence="3"/>
<keyword evidence="3" id="KW-0963">Cytoplasm</keyword>
<dbReference type="CDD" id="cd00555">
    <property type="entry name" value="Maf"/>
    <property type="match status" value="1"/>
</dbReference>
<dbReference type="PANTHER" id="PTHR43213:SF5">
    <property type="entry name" value="BIFUNCTIONAL DTTP_UTP PYROPHOSPHATASE_METHYLTRANSFERASE PROTEIN-RELATED"/>
    <property type="match status" value="1"/>
</dbReference>
<keyword evidence="2 3" id="KW-0378">Hydrolase</keyword>
<evidence type="ECO:0000313" key="4">
    <source>
        <dbReference type="EMBL" id="NMF67145.1"/>
    </source>
</evidence>
<dbReference type="SUPFAM" id="SSF52972">
    <property type="entry name" value="ITPase-like"/>
    <property type="match status" value="1"/>
</dbReference>
<comment type="caution">
    <text evidence="4">The sequence shown here is derived from an EMBL/GenBank/DDBJ whole genome shotgun (WGS) entry which is preliminary data.</text>
</comment>
<dbReference type="NCBIfam" id="TIGR00172">
    <property type="entry name" value="maf"/>
    <property type="match status" value="1"/>
</dbReference>
<comment type="catalytic activity">
    <reaction evidence="3">
        <text>a 2'-deoxyribonucleoside 5'-triphosphate + H2O = a 2'-deoxyribonucleoside 5'-phosphate + diphosphate + H(+)</text>
        <dbReference type="Rhea" id="RHEA:44644"/>
        <dbReference type="ChEBI" id="CHEBI:15377"/>
        <dbReference type="ChEBI" id="CHEBI:15378"/>
        <dbReference type="ChEBI" id="CHEBI:33019"/>
        <dbReference type="ChEBI" id="CHEBI:61560"/>
        <dbReference type="ChEBI" id="CHEBI:65317"/>
        <dbReference type="EC" id="3.6.1.9"/>
    </reaction>
</comment>
<organism evidence="4 5">
    <name type="scientific">Brasilonema octagenarum UFV-OR1</name>
    <dbReference type="NCBI Taxonomy" id="417115"/>
    <lineage>
        <taxon>Bacteria</taxon>
        <taxon>Bacillati</taxon>
        <taxon>Cyanobacteriota</taxon>
        <taxon>Cyanophyceae</taxon>
        <taxon>Nostocales</taxon>
        <taxon>Scytonemataceae</taxon>
        <taxon>Brasilonema</taxon>
        <taxon>Octagenarum group</taxon>
    </lineage>
</organism>
<dbReference type="HAMAP" id="MF_00528">
    <property type="entry name" value="Maf"/>
    <property type="match status" value="1"/>
</dbReference>
<dbReference type="EMBL" id="QMEC01000228">
    <property type="protein sequence ID" value="NMF67145.1"/>
    <property type="molecule type" value="Genomic_DNA"/>
</dbReference>
<comment type="catalytic activity">
    <reaction evidence="3">
        <text>a ribonucleoside 5'-triphosphate + H2O = a ribonucleoside 5'-phosphate + diphosphate + H(+)</text>
        <dbReference type="Rhea" id="RHEA:23996"/>
        <dbReference type="ChEBI" id="CHEBI:15377"/>
        <dbReference type="ChEBI" id="CHEBI:15378"/>
        <dbReference type="ChEBI" id="CHEBI:33019"/>
        <dbReference type="ChEBI" id="CHEBI:58043"/>
        <dbReference type="ChEBI" id="CHEBI:61557"/>
        <dbReference type="EC" id="3.6.1.9"/>
    </reaction>
</comment>
<evidence type="ECO:0000256" key="1">
    <source>
        <dbReference type="ARBA" id="ARBA00001968"/>
    </source>
</evidence>
<comment type="similarity">
    <text evidence="3">Belongs to the Maf family.</text>
</comment>
<dbReference type="Proteomes" id="UP000762253">
    <property type="component" value="Unassembled WGS sequence"/>
</dbReference>
<evidence type="ECO:0000313" key="5">
    <source>
        <dbReference type="Proteomes" id="UP000762253"/>
    </source>
</evidence>